<reference evidence="3" key="1">
    <citation type="submission" date="2013-05" db="EMBL/GenBank/DDBJ databases">
        <title>Genome assembly of Cystobacter fuscus DSM 2262.</title>
        <authorList>
            <person name="Sharma G."/>
            <person name="Khatri I."/>
            <person name="Kaur C."/>
            <person name="Mayilraj S."/>
            <person name="Subramanian S."/>
        </authorList>
    </citation>
    <scope>NUCLEOTIDE SEQUENCE [LARGE SCALE GENOMIC DNA]</scope>
    <source>
        <strain evidence="3">DSM 2262</strain>
    </source>
</reference>
<gene>
    <name evidence="3" type="ORF">D187_000564</name>
</gene>
<dbReference type="Proteomes" id="UP000011682">
    <property type="component" value="Unassembled WGS sequence"/>
</dbReference>
<keyword evidence="2" id="KW-0732">Signal</keyword>
<dbReference type="PROSITE" id="PS51257">
    <property type="entry name" value="PROKAR_LIPOPROTEIN"/>
    <property type="match status" value="1"/>
</dbReference>
<dbReference type="OrthoDB" id="5526459at2"/>
<feature type="chain" id="PRO_5004555379" description="Lipoprotein" evidence="2">
    <location>
        <begin position="20"/>
        <end position="99"/>
    </location>
</feature>
<keyword evidence="4" id="KW-1185">Reference proteome</keyword>
<accession>S9QUZ6</accession>
<proteinExistence type="predicted"/>
<dbReference type="AlphaFoldDB" id="S9QUZ6"/>
<evidence type="ECO:0008006" key="5">
    <source>
        <dbReference type="Google" id="ProtNLM"/>
    </source>
</evidence>
<organism evidence="3 4">
    <name type="scientific">Cystobacter fuscus (strain ATCC 25194 / DSM 2262 / NBRC 100088 / M29)</name>
    <dbReference type="NCBI Taxonomy" id="1242864"/>
    <lineage>
        <taxon>Bacteria</taxon>
        <taxon>Pseudomonadati</taxon>
        <taxon>Myxococcota</taxon>
        <taxon>Myxococcia</taxon>
        <taxon>Myxococcales</taxon>
        <taxon>Cystobacterineae</taxon>
        <taxon>Archangiaceae</taxon>
        <taxon>Cystobacter</taxon>
    </lineage>
</organism>
<sequence length="99" mass="9236">MNVKTLAALVGTLSLGSLAAGCATTHRSAEPGTEKGTQGAGSTRGGEASCGEGTCSGKATQKGGEASCGEGTCSGGQKATAPEKGSHASCGESGCGGGR</sequence>
<comment type="caution">
    <text evidence="3">The sequence shown here is derived from an EMBL/GenBank/DDBJ whole genome shotgun (WGS) entry which is preliminary data.</text>
</comment>
<evidence type="ECO:0000313" key="3">
    <source>
        <dbReference type="EMBL" id="EPX65139.1"/>
    </source>
</evidence>
<evidence type="ECO:0000256" key="2">
    <source>
        <dbReference type="SAM" id="SignalP"/>
    </source>
</evidence>
<feature type="region of interest" description="Disordered" evidence="1">
    <location>
        <begin position="24"/>
        <end position="99"/>
    </location>
</feature>
<evidence type="ECO:0000313" key="4">
    <source>
        <dbReference type="Proteomes" id="UP000011682"/>
    </source>
</evidence>
<dbReference type="EMBL" id="ANAH02000001">
    <property type="protein sequence ID" value="EPX65139.1"/>
    <property type="molecule type" value="Genomic_DNA"/>
</dbReference>
<dbReference type="RefSeq" id="WP_002623044.1">
    <property type="nucleotide sequence ID" value="NZ_ANAH02000001.1"/>
</dbReference>
<feature type="signal peptide" evidence="2">
    <location>
        <begin position="1"/>
        <end position="19"/>
    </location>
</feature>
<protein>
    <recommendedName>
        <fullName evidence="5">Lipoprotein</fullName>
    </recommendedName>
</protein>
<evidence type="ECO:0000256" key="1">
    <source>
        <dbReference type="SAM" id="MobiDB-lite"/>
    </source>
</evidence>
<name>S9QUZ6_CYSF2</name>